<feature type="transmembrane region" description="Helical" evidence="1">
    <location>
        <begin position="12"/>
        <end position="34"/>
    </location>
</feature>
<keyword evidence="1" id="KW-0472">Membrane</keyword>
<proteinExistence type="predicted"/>
<keyword evidence="3" id="KW-1185">Reference proteome</keyword>
<dbReference type="OrthoDB" id="338428at2157"/>
<protein>
    <recommendedName>
        <fullName evidence="4">DUF4386 domain-containing protein</fullName>
    </recommendedName>
</protein>
<evidence type="ECO:0000313" key="3">
    <source>
        <dbReference type="Proteomes" id="UP000236584"/>
    </source>
</evidence>
<feature type="transmembrane region" description="Helical" evidence="1">
    <location>
        <begin position="87"/>
        <end position="109"/>
    </location>
</feature>
<evidence type="ECO:0008006" key="4">
    <source>
        <dbReference type="Google" id="ProtNLM"/>
    </source>
</evidence>
<feature type="transmembrane region" description="Helical" evidence="1">
    <location>
        <begin position="197"/>
        <end position="216"/>
    </location>
</feature>
<keyword evidence="1" id="KW-0812">Transmembrane</keyword>
<accession>A0A2I8VMK9</accession>
<dbReference type="EMBL" id="CP026309">
    <property type="protein sequence ID" value="AUV83163.1"/>
    <property type="molecule type" value="Genomic_DNA"/>
</dbReference>
<feature type="transmembrane region" description="Helical" evidence="1">
    <location>
        <begin position="139"/>
        <end position="162"/>
    </location>
</feature>
<keyword evidence="1" id="KW-1133">Transmembrane helix</keyword>
<name>A0A2I8VMK9_9EURY</name>
<gene>
    <name evidence="2" type="ORF">C2R22_17160</name>
</gene>
<organism evidence="2 3">
    <name type="scientific">Salinigranum rubrum</name>
    <dbReference type="NCBI Taxonomy" id="755307"/>
    <lineage>
        <taxon>Archaea</taxon>
        <taxon>Methanobacteriati</taxon>
        <taxon>Methanobacteriota</taxon>
        <taxon>Stenosarchaea group</taxon>
        <taxon>Halobacteria</taxon>
        <taxon>Halobacteriales</taxon>
        <taxon>Haloferacaceae</taxon>
        <taxon>Salinigranum</taxon>
    </lineage>
</organism>
<dbReference type="AlphaFoldDB" id="A0A2I8VMK9"/>
<dbReference type="RefSeq" id="WP_103426852.1">
    <property type="nucleotide sequence ID" value="NZ_CP026309.1"/>
</dbReference>
<feature type="transmembrane region" description="Helical" evidence="1">
    <location>
        <begin position="54"/>
        <end position="75"/>
    </location>
</feature>
<evidence type="ECO:0000256" key="1">
    <source>
        <dbReference type="SAM" id="Phobius"/>
    </source>
</evidence>
<dbReference type="GeneID" id="35593858"/>
<sequence length="231" mass="25242">MERTTSRPTTVSTIGFWAAVFATLFSVTYIVAQIGEWAGLLGSAGGPESSSTPFGLVVLLTPSLFLGTAFVILMVSVHYYAPEERKIWSHIGLVFATIYAVLISINYYVQLTFVVPRLLQGNVDSVSLQPFLFVPFDSFLYSVDILGYSFMSLATLFAAFAFTGSGVERTVRRFMIANGLILPFLALQIYYHPLIWVAALWAITFPGATVSLAVLFRRDPPATAEPAVTSA</sequence>
<feature type="transmembrane region" description="Helical" evidence="1">
    <location>
        <begin position="174"/>
        <end position="191"/>
    </location>
</feature>
<evidence type="ECO:0000313" key="2">
    <source>
        <dbReference type="EMBL" id="AUV83163.1"/>
    </source>
</evidence>
<dbReference type="Proteomes" id="UP000236584">
    <property type="component" value="Chromosome"/>
</dbReference>
<dbReference type="KEGG" id="srub:C2R22_17160"/>
<reference evidence="2 3" key="1">
    <citation type="submission" date="2018-01" db="EMBL/GenBank/DDBJ databases">
        <title>Complete genome sequence of Salinigranum rubrum GX10T, an extremely halophilic archaeon isolated from a marine solar saltern.</title>
        <authorList>
            <person name="Han S."/>
        </authorList>
    </citation>
    <scope>NUCLEOTIDE SEQUENCE [LARGE SCALE GENOMIC DNA]</scope>
    <source>
        <strain evidence="2 3">GX10</strain>
    </source>
</reference>